<dbReference type="PANTHER" id="PTHR33223:SF11">
    <property type="entry name" value="ELEMENT PROTEIN, PUTATIVE-RELATED"/>
    <property type="match status" value="1"/>
</dbReference>
<feature type="non-terminal residue" evidence="3">
    <location>
        <position position="1"/>
    </location>
</feature>
<dbReference type="GO" id="GO:0003964">
    <property type="term" value="F:RNA-directed DNA polymerase activity"/>
    <property type="evidence" value="ECO:0007669"/>
    <property type="project" value="UniProtKB-KW"/>
</dbReference>
<evidence type="ECO:0000313" key="3">
    <source>
        <dbReference type="EMBL" id="GFA31820.1"/>
    </source>
</evidence>
<feature type="region of interest" description="Disordered" evidence="1">
    <location>
        <begin position="486"/>
        <end position="510"/>
    </location>
</feature>
<keyword evidence="3" id="KW-0695">RNA-directed DNA polymerase</keyword>
<protein>
    <submittedName>
        <fullName evidence="3">Reverse transcriptase domain-containing protein</fullName>
    </submittedName>
</protein>
<dbReference type="AlphaFoldDB" id="A0A699JFF1"/>
<feature type="compositionally biased region" description="Polar residues" evidence="1">
    <location>
        <begin position="486"/>
        <end position="499"/>
    </location>
</feature>
<dbReference type="EMBL" id="BKCJ010403664">
    <property type="protein sequence ID" value="GFA31820.1"/>
    <property type="molecule type" value="Genomic_DNA"/>
</dbReference>
<name>A0A699JFF1_TANCI</name>
<evidence type="ECO:0000259" key="2">
    <source>
        <dbReference type="Pfam" id="PF03732"/>
    </source>
</evidence>
<gene>
    <name evidence="3" type="ORF">Tci_603792</name>
</gene>
<reference evidence="3" key="1">
    <citation type="journal article" date="2019" name="Sci. Rep.">
        <title>Draft genome of Tanacetum cinerariifolium, the natural source of mosquito coil.</title>
        <authorList>
            <person name="Yamashiro T."/>
            <person name="Shiraishi A."/>
            <person name="Satake H."/>
            <person name="Nakayama K."/>
        </authorList>
    </citation>
    <scope>NUCLEOTIDE SEQUENCE</scope>
</reference>
<sequence length="510" mass="59015">EDSKAPDLDGFTAAFFKKSWRVIGNDVCKAVKEFFSSGRMLGEINATLISLIPKVETPNKVTDFRLIAYWFTINVNEDIIGYFKGGRGLRQGDPVSPYIFTLIMDIFSLMLKRHINNHPRVIKSALDEFSACSGLLPNNSKSTVFFGSLSEEEKSEILNVISFTTGKLPVNMLKEKQKLTGRWPIEWREIFPMITSLDVPAINTDNDDKIVWRTREGRDLDFSVRQAEYSRQIQKVGGYFPYNSSVTILRRRNKIRTPNIVEPELRTIVEVSPMVDNRTMEELLQATTEGYGEAIVILEINADHFVIKTNLLQLVQRNLYHGFERENPHTHINNFKRITLTLKFRNVPNDVIKLMMFSYSLKGSARVWYDKEHPNSILTWEDLVNKFVNQFFPPLKTTHLKNKISRFTQRFEETFGEVWERFKEMLRACPQHGFTELAQINTFYNGLNDNDQDSLNVMTGGNLLSKTTREALQIIENKLKVRYSRNKPNVSRINTTSRENASKTDDRIDK</sequence>
<feature type="non-terminal residue" evidence="3">
    <location>
        <position position="510"/>
    </location>
</feature>
<accession>A0A699JFF1</accession>
<proteinExistence type="predicted"/>
<keyword evidence="3" id="KW-0808">Transferase</keyword>
<dbReference type="InterPro" id="IPR005162">
    <property type="entry name" value="Retrotrans_gag_dom"/>
</dbReference>
<keyword evidence="3" id="KW-0548">Nucleotidyltransferase</keyword>
<feature type="compositionally biased region" description="Basic and acidic residues" evidence="1">
    <location>
        <begin position="500"/>
        <end position="510"/>
    </location>
</feature>
<dbReference type="Pfam" id="PF03732">
    <property type="entry name" value="Retrotrans_gag"/>
    <property type="match status" value="1"/>
</dbReference>
<comment type="caution">
    <text evidence="3">The sequence shown here is derived from an EMBL/GenBank/DDBJ whole genome shotgun (WGS) entry which is preliminary data.</text>
</comment>
<organism evidence="3">
    <name type="scientific">Tanacetum cinerariifolium</name>
    <name type="common">Dalmatian daisy</name>
    <name type="synonym">Chrysanthemum cinerariifolium</name>
    <dbReference type="NCBI Taxonomy" id="118510"/>
    <lineage>
        <taxon>Eukaryota</taxon>
        <taxon>Viridiplantae</taxon>
        <taxon>Streptophyta</taxon>
        <taxon>Embryophyta</taxon>
        <taxon>Tracheophyta</taxon>
        <taxon>Spermatophyta</taxon>
        <taxon>Magnoliopsida</taxon>
        <taxon>eudicotyledons</taxon>
        <taxon>Gunneridae</taxon>
        <taxon>Pentapetalae</taxon>
        <taxon>asterids</taxon>
        <taxon>campanulids</taxon>
        <taxon>Asterales</taxon>
        <taxon>Asteraceae</taxon>
        <taxon>Asteroideae</taxon>
        <taxon>Anthemideae</taxon>
        <taxon>Anthemidinae</taxon>
        <taxon>Tanacetum</taxon>
    </lineage>
</organism>
<feature type="domain" description="Retrotransposon gag" evidence="2">
    <location>
        <begin position="356"/>
        <end position="449"/>
    </location>
</feature>
<evidence type="ECO:0000256" key="1">
    <source>
        <dbReference type="SAM" id="MobiDB-lite"/>
    </source>
</evidence>
<dbReference type="PANTHER" id="PTHR33223">
    <property type="entry name" value="CCHC-TYPE DOMAIN-CONTAINING PROTEIN"/>
    <property type="match status" value="1"/>
</dbReference>